<dbReference type="STRING" id="1797715.A3D81_03035"/>
<evidence type="ECO:0000256" key="1">
    <source>
        <dbReference type="SAM" id="SignalP"/>
    </source>
</evidence>
<name>A0A1F5GJG5_9BACT</name>
<gene>
    <name evidence="2" type="ORF">A3D81_03035</name>
</gene>
<keyword evidence="1" id="KW-0732">Signal</keyword>
<proteinExistence type="predicted"/>
<comment type="caution">
    <text evidence="2">The sequence shown here is derived from an EMBL/GenBank/DDBJ whole genome shotgun (WGS) entry which is preliminary data.</text>
</comment>
<dbReference type="EMBL" id="MFBE01000005">
    <property type="protein sequence ID" value="OGD92016.1"/>
    <property type="molecule type" value="Genomic_DNA"/>
</dbReference>
<dbReference type="AlphaFoldDB" id="A0A1F5GJG5"/>
<protein>
    <recommendedName>
        <fullName evidence="4">Transglycosylase SLT domain-containing protein</fullName>
    </recommendedName>
</protein>
<dbReference type="Proteomes" id="UP000178492">
    <property type="component" value="Unassembled WGS sequence"/>
</dbReference>
<evidence type="ECO:0008006" key="4">
    <source>
        <dbReference type="Google" id="ProtNLM"/>
    </source>
</evidence>
<evidence type="ECO:0000313" key="2">
    <source>
        <dbReference type="EMBL" id="OGD92016.1"/>
    </source>
</evidence>
<feature type="signal peptide" evidence="1">
    <location>
        <begin position="1"/>
        <end position="21"/>
    </location>
</feature>
<evidence type="ECO:0000313" key="3">
    <source>
        <dbReference type="Proteomes" id="UP000178492"/>
    </source>
</evidence>
<organism evidence="2 3">
    <name type="scientific">Candidatus Curtissbacteria bacterium RIFCSPHIGHO2_02_FULL_40_17</name>
    <dbReference type="NCBI Taxonomy" id="1797715"/>
    <lineage>
        <taxon>Bacteria</taxon>
        <taxon>Candidatus Curtissiibacteriota</taxon>
    </lineage>
</organism>
<dbReference type="PROSITE" id="PS51257">
    <property type="entry name" value="PROKAR_LIPOPROTEIN"/>
    <property type="match status" value="1"/>
</dbReference>
<sequence length="226" mass="25686">MERRKPVLGVLALGTALLAFAACRADNDQEPFCPSTEQVPNSQPKNSLSRIDSIEEALENFPRIIDFMKSCDLPEIREAASKLAILTSYGFVEVSPYYFDREPVDVVYTGRADLGSGSYGIDYQSDFTSNETLSQTDQALYLMKNLYVFQKLSRTKKNITVNMLVNKHRFEAEGWLQILPIAAKMREEIRDPYIHRLLSVYEQSGPAGFIQFWRGQAPFHPQAAYL</sequence>
<feature type="chain" id="PRO_5009518739" description="Transglycosylase SLT domain-containing protein" evidence="1">
    <location>
        <begin position="22"/>
        <end position="226"/>
    </location>
</feature>
<reference evidence="2 3" key="1">
    <citation type="journal article" date="2016" name="Nat. Commun.">
        <title>Thousands of microbial genomes shed light on interconnected biogeochemical processes in an aquifer system.</title>
        <authorList>
            <person name="Anantharaman K."/>
            <person name="Brown C.T."/>
            <person name="Hug L.A."/>
            <person name="Sharon I."/>
            <person name="Castelle C.J."/>
            <person name="Probst A.J."/>
            <person name="Thomas B.C."/>
            <person name="Singh A."/>
            <person name="Wilkins M.J."/>
            <person name="Karaoz U."/>
            <person name="Brodie E.L."/>
            <person name="Williams K.H."/>
            <person name="Hubbard S.S."/>
            <person name="Banfield J.F."/>
        </authorList>
    </citation>
    <scope>NUCLEOTIDE SEQUENCE [LARGE SCALE GENOMIC DNA]</scope>
</reference>
<accession>A0A1F5GJG5</accession>